<keyword evidence="1" id="KW-1133">Transmembrane helix</keyword>
<protein>
    <submittedName>
        <fullName evidence="2">Uncharacterized protein</fullName>
    </submittedName>
</protein>
<keyword evidence="1" id="KW-0472">Membrane</keyword>
<keyword evidence="1" id="KW-0812">Transmembrane</keyword>
<evidence type="ECO:0000256" key="1">
    <source>
        <dbReference type="SAM" id="Phobius"/>
    </source>
</evidence>
<reference evidence="2" key="1">
    <citation type="submission" date="2018-05" db="EMBL/GenBank/DDBJ databases">
        <authorList>
            <person name="Lanie J.A."/>
            <person name="Ng W.-L."/>
            <person name="Kazmierczak K.M."/>
            <person name="Andrzejewski T.M."/>
            <person name="Davidsen T.M."/>
            <person name="Wayne K.J."/>
            <person name="Tettelin H."/>
            <person name="Glass J.I."/>
            <person name="Rusch D."/>
            <person name="Podicherti R."/>
            <person name="Tsui H.-C.T."/>
            <person name="Winkler M.E."/>
        </authorList>
    </citation>
    <scope>NUCLEOTIDE SEQUENCE</scope>
</reference>
<sequence length="44" mass="4628">MPTWWRVLFLTEAVLLAAGLVATLWVTDDRGPVPVSGSGADSGD</sequence>
<dbReference type="AlphaFoldDB" id="A0A381P8H1"/>
<accession>A0A381P8H1</accession>
<name>A0A381P8H1_9ZZZZ</name>
<proteinExistence type="predicted"/>
<evidence type="ECO:0000313" key="2">
    <source>
        <dbReference type="EMBL" id="SUZ63245.1"/>
    </source>
</evidence>
<dbReference type="EMBL" id="UINC01000912">
    <property type="protein sequence ID" value="SUZ63245.1"/>
    <property type="molecule type" value="Genomic_DNA"/>
</dbReference>
<organism evidence="2">
    <name type="scientific">marine metagenome</name>
    <dbReference type="NCBI Taxonomy" id="408172"/>
    <lineage>
        <taxon>unclassified sequences</taxon>
        <taxon>metagenomes</taxon>
        <taxon>ecological metagenomes</taxon>
    </lineage>
</organism>
<gene>
    <name evidence="2" type="ORF">METZ01_LOCUS16099</name>
</gene>
<feature type="transmembrane region" description="Helical" evidence="1">
    <location>
        <begin position="7"/>
        <end position="26"/>
    </location>
</feature>